<dbReference type="Pfam" id="PF03659">
    <property type="entry name" value="Glyco_hydro_71"/>
    <property type="match status" value="1"/>
</dbReference>
<accession>A0A550C8F3</accession>
<gene>
    <name evidence="2" type="ORF">BD626DRAFT_406314</name>
</gene>
<sequence>MHHQKRTACSVPTATAVRAASVSLPSATDASSAASVPSSSAASAPASSTASIPVSSAVNPSSVPSSSAASSASSVATLASSGSASSSAASAAPSASSTASGNTGDKLVVAHHMIGNVYPYTLENWAEDVSMASASGIDGFALNMGTDEWQPARVADAYQAAQESGTNFKLFLSLDMTCRLALRSADNAAKLRAIVNQFADHPNQLMYDNRVFVSTFSGEKCNFGQGSVADGWKSQFYQHADLAGKIYFVPSFFVDPAQFSQFADIMDGDFNWNSAWPIDVTTQSAKSLLSSAKSVSNLAASVSGNVTLDGTSFTSLLGGLSNGLGPLLGSTDTDEKHLQSLSSLTGGNAKRDGQKRAYMASASPWFFTHYGADTFNKNFIYLADQHLYSNRWENLISSRDSFDIVQLLTWNDYGESHYIGPIKGDQPKSNAWVDGFNHTAWLDMTQYYATAFKTGSFPAIEKDKLIMWARPHVASATASDAVGKPTNFELTEDAVWAVAMTSAPATVTLNGQTFDVPAGLTKLAVPLSAGEGMAGSIARDGTNTVELNPEFTFEGSPKTYNYNAFVVGATAA</sequence>
<dbReference type="OrthoDB" id="3257981at2759"/>
<keyword evidence="2" id="KW-0378">Hydrolase</keyword>
<name>A0A550C8F3_9AGAR</name>
<dbReference type="InterPro" id="IPR005197">
    <property type="entry name" value="Glyco_hydro_71"/>
</dbReference>
<proteinExistence type="predicted"/>
<reference evidence="2 3" key="1">
    <citation type="journal article" date="2019" name="New Phytol.">
        <title>Comparative genomics reveals unique wood-decay strategies and fruiting body development in the Schizophyllaceae.</title>
        <authorList>
            <person name="Almasi E."/>
            <person name="Sahu N."/>
            <person name="Krizsan K."/>
            <person name="Balint B."/>
            <person name="Kovacs G.M."/>
            <person name="Kiss B."/>
            <person name="Cseklye J."/>
            <person name="Drula E."/>
            <person name="Henrissat B."/>
            <person name="Nagy I."/>
            <person name="Chovatia M."/>
            <person name="Adam C."/>
            <person name="LaButti K."/>
            <person name="Lipzen A."/>
            <person name="Riley R."/>
            <person name="Grigoriev I.V."/>
            <person name="Nagy L.G."/>
        </authorList>
    </citation>
    <scope>NUCLEOTIDE SEQUENCE [LARGE SCALE GENOMIC DNA]</scope>
    <source>
        <strain evidence="2 3">NL-1724</strain>
    </source>
</reference>
<protein>
    <submittedName>
        <fullName evidence="2">Glycosyl hydrolase family 71-domain-containing protein</fullName>
    </submittedName>
</protein>
<dbReference type="Proteomes" id="UP000320762">
    <property type="component" value="Unassembled WGS sequence"/>
</dbReference>
<feature type="region of interest" description="Disordered" evidence="1">
    <location>
        <begin position="27"/>
        <end position="66"/>
    </location>
</feature>
<dbReference type="STRING" id="97359.A0A550C8F3"/>
<dbReference type="Gene3D" id="3.20.20.80">
    <property type="entry name" value="Glycosidases"/>
    <property type="match status" value="1"/>
</dbReference>
<dbReference type="EMBL" id="VDMD01000018">
    <property type="protein sequence ID" value="TRM61067.1"/>
    <property type="molecule type" value="Genomic_DNA"/>
</dbReference>
<organism evidence="2 3">
    <name type="scientific">Schizophyllum amplum</name>
    <dbReference type="NCBI Taxonomy" id="97359"/>
    <lineage>
        <taxon>Eukaryota</taxon>
        <taxon>Fungi</taxon>
        <taxon>Dikarya</taxon>
        <taxon>Basidiomycota</taxon>
        <taxon>Agaricomycotina</taxon>
        <taxon>Agaricomycetes</taxon>
        <taxon>Agaricomycetidae</taxon>
        <taxon>Agaricales</taxon>
        <taxon>Schizophyllaceae</taxon>
        <taxon>Schizophyllum</taxon>
    </lineage>
</organism>
<evidence type="ECO:0000313" key="2">
    <source>
        <dbReference type="EMBL" id="TRM61067.1"/>
    </source>
</evidence>
<dbReference type="CDD" id="cd11577">
    <property type="entry name" value="GH71"/>
    <property type="match status" value="1"/>
</dbReference>
<keyword evidence="3" id="KW-1185">Reference proteome</keyword>
<dbReference type="GO" id="GO:0051118">
    <property type="term" value="F:glucan endo-1,3-alpha-glucosidase activity"/>
    <property type="evidence" value="ECO:0007669"/>
    <property type="project" value="InterPro"/>
</dbReference>
<evidence type="ECO:0000313" key="3">
    <source>
        <dbReference type="Proteomes" id="UP000320762"/>
    </source>
</evidence>
<evidence type="ECO:0000256" key="1">
    <source>
        <dbReference type="SAM" id="MobiDB-lite"/>
    </source>
</evidence>
<comment type="caution">
    <text evidence="2">The sequence shown here is derived from an EMBL/GenBank/DDBJ whole genome shotgun (WGS) entry which is preliminary data.</text>
</comment>
<dbReference type="AlphaFoldDB" id="A0A550C8F3"/>